<dbReference type="EMBL" id="NBBI01000007">
    <property type="protein sequence ID" value="OWK28063.1"/>
    <property type="molecule type" value="Genomic_DNA"/>
</dbReference>
<dbReference type="Gene3D" id="1.10.10.10">
    <property type="entry name" value="Winged helix-like DNA-binding domain superfamily/Winged helix DNA-binding domain"/>
    <property type="match status" value="1"/>
</dbReference>
<proteinExistence type="inferred from homology"/>
<sequence length="406" mass="45694">MAEPAEFEQQDGADEPQVRSMRVAAALTRKGGDEFVKPGKLVEVRFVKGQSLSLTASRLLALMILTAGGDAWRDTTHRMRKADIRRGHKGNERIVDMLEELHRTLFAEDDTSWRGKRATKRFNLIQASWEEVEDGDRETGWIEWQFTPDARRLIQESQTYAVMNRQAVLGFRSAYALKLYEEGALRLHRRQPVWKVDVVGLRAALGIDLDKYKDFAQLRRKVLTVAKAEIDQLSHFTVEWTETRRGRAVTDIEFRFVPKGAPAQIAAVDELERHSTGRQARREGLVETLVNTDPMISPVEASEPVAGTEVASVLKKVTAALAASDRGRDTANEAWARFPDGPLHFGVTEQAARAIGVQHGGGWDVDVIADAYRKHMGDRLAVLSGKKLERSWKGWCETFANRRGRP</sequence>
<dbReference type="Pfam" id="PF21205">
    <property type="entry name" value="Rep3_C"/>
    <property type="match status" value="1"/>
</dbReference>
<dbReference type="AlphaFoldDB" id="A0A245ZEB3"/>
<comment type="caution">
    <text evidence="3">The sequence shown here is derived from an EMBL/GenBank/DDBJ whole genome shotgun (WGS) entry which is preliminary data.</text>
</comment>
<dbReference type="GO" id="GO:0003887">
    <property type="term" value="F:DNA-directed DNA polymerase activity"/>
    <property type="evidence" value="ECO:0007669"/>
    <property type="project" value="InterPro"/>
</dbReference>
<dbReference type="InterPro" id="IPR000525">
    <property type="entry name" value="Initiator_Rep_WH1"/>
</dbReference>
<feature type="domain" description="Initiator Rep protein WH1" evidence="2">
    <location>
        <begin position="50"/>
        <end position="181"/>
    </location>
</feature>
<dbReference type="InterPro" id="IPR036390">
    <property type="entry name" value="WH_DNA-bd_sf"/>
</dbReference>
<comment type="similarity">
    <text evidence="1">Belongs to the initiator RepB protein family.</text>
</comment>
<protein>
    <submittedName>
        <fullName evidence="3">Initiator replication protein</fullName>
    </submittedName>
</protein>
<dbReference type="SUPFAM" id="SSF46785">
    <property type="entry name" value="Winged helix' DNA-binding domain"/>
    <property type="match status" value="1"/>
</dbReference>
<accession>A0A245ZEB3</accession>
<dbReference type="Pfam" id="PF01051">
    <property type="entry name" value="Rep3_N"/>
    <property type="match status" value="1"/>
</dbReference>
<evidence type="ECO:0000256" key="1">
    <source>
        <dbReference type="ARBA" id="ARBA00038283"/>
    </source>
</evidence>
<dbReference type="Proteomes" id="UP000197290">
    <property type="component" value="Unassembled WGS sequence"/>
</dbReference>
<name>A0A245ZEB3_9SPHN</name>
<reference evidence="3 4" key="1">
    <citation type="submission" date="2017-03" db="EMBL/GenBank/DDBJ databases">
        <title>Genome sequence of Sphingomonas dokdonensis DSM 21029.</title>
        <authorList>
            <person name="Poehlein A."/>
            <person name="Wuebbeler J.H."/>
            <person name="Steinbuechel A."/>
            <person name="Daniel R."/>
        </authorList>
    </citation>
    <scope>NUCLEOTIDE SEQUENCE [LARGE SCALE GENOMIC DNA]</scope>
    <source>
        <strain evidence="3 4">DSM 21029</strain>
    </source>
</reference>
<keyword evidence="4" id="KW-1185">Reference proteome</keyword>
<evidence type="ECO:0000313" key="3">
    <source>
        <dbReference type="EMBL" id="OWK28063.1"/>
    </source>
</evidence>
<gene>
    <name evidence="3" type="ORF">SPDO_28960</name>
</gene>
<evidence type="ECO:0000259" key="2">
    <source>
        <dbReference type="Pfam" id="PF01051"/>
    </source>
</evidence>
<dbReference type="InterPro" id="IPR036388">
    <property type="entry name" value="WH-like_DNA-bd_sf"/>
</dbReference>
<dbReference type="GO" id="GO:0006270">
    <property type="term" value="P:DNA replication initiation"/>
    <property type="evidence" value="ECO:0007669"/>
    <property type="project" value="InterPro"/>
</dbReference>
<organism evidence="3 4">
    <name type="scientific">Sphingomonas dokdonensis</name>
    <dbReference type="NCBI Taxonomy" id="344880"/>
    <lineage>
        <taxon>Bacteria</taxon>
        <taxon>Pseudomonadati</taxon>
        <taxon>Pseudomonadota</taxon>
        <taxon>Alphaproteobacteria</taxon>
        <taxon>Sphingomonadales</taxon>
        <taxon>Sphingomonadaceae</taxon>
        <taxon>Sphingomonas</taxon>
    </lineage>
</organism>
<evidence type="ECO:0000313" key="4">
    <source>
        <dbReference type="Proteomes" id="UP000197290"/>
    </source>
</evidence>